<comment type="caution">
    <text evidence="1">The sequence shown here is derived from an EMBL/GenBank/DDBJ whole genome shotgun (WGS) entry which is preliminary data.</text>
</comment>
<dbReference type="Proteomes" id="UP000295124">
    <property type="component" value="Unassembled WGS sequence"/>
</dbReference>
<proteinExistence type="predicted"/>
<dbReference type="AlphaFoldDB" id="A0A4R4Z221"/>
<evidence type="ECO:0000313" key="1">
    <source>
        <dbReference type="EMBL" id="TDD50899.1"/>
    </source>
</evidence>
<organism evidence="1 2">
    <name type="scientific">Kribbella antibiotica</name>
    <dbReference type="NCBI Taxonomy" id="190195"/>
    <lineage>
        <taxon>Bacteria</taxon>
        <taxon>Bacillati</taxon>
        <taxon>Actinomycetota</taxon>
        <taxon>Actinomycetes</taxon>
        <taxon>Propionibacteriales</taxon>
        <taxon>Kribbellaceae</taxon>
        <taxon>Kribbella</taxon>
    </lineage>
</organism>
<dbReference type="RefSeq" id="WP_132173633.1">
    <property type="nucleotide sequence ID" value="NZ_SMKX01000118.1"/>
</dbReference>
<name>A0A4R4Z221_9ACTN</name>
<dbReference type="EMBL" id="SMKX01000118">
    <property type="protein sequence ID" value="TDD50899.1"/>
    <property type="molecule type" value="Genomic_DNA"/>
</dbReference>
<dbReference type="OrthoDB" id="4186018at2"/>
<reference evidence="1 2" key="1">
    <citation type="submission" date="2019-03" db="EMBL/GenBank/DDBJ databases">
        <title>Draft genome sequences of novel Actinobacteria.</title>
        <authorList>
            <person name="Sahin N."/>
            <person name="Ay H."/>
            <person name="Saygin H."/>
        </authorList>
    </citation>
    <scope>NUCLEOTIDE SEQUENCE [LARGE SCALE GENOMIC DNA]</scope>
    <source>
        <strain evidence="1 2">JCM 13523</strain>
    </source>
</reference>
<evidence type="ECO:0000313" key="2">
    <source>
        <dbReference type="Proteomes" id="UP000295124"/>
    </source>
</evidence>
<accession>A0A4R4Z221</accession>
<sequence length="161" mass="18430">MTTDDYEYLAEVWPNQKVSSPSALWRTGGAEPEYLSLLDWEWHAGAKEFRARPDGTFVAITADEAQALESDRQRLVRYWSYQIPNDEAEPTRENQVYRRRSSPEKILDEVFGQDNEWVRTPVIREFTLGSPADRPDLVAIDQAAAEQLIQQTRGITGATEL</sequence>
<protein>
    <submittedName>
        <fullName evidence="1">Uncharacterized protein</fullName>
    </submittedName>
</protein>
<keyword evidence="2" id="KW-1185">Reference proteome</keyword>
<gene>
    <name evidence="1" type="ORF">E1263_30550</name>
</gene>